<evidence type="ECO:0000256" key="1">
    <source>
        <dbReference type="SAM" id="Phobius"/>
    </source>
</evidence>
<dbReference type="EMBL" id="MOAM01000023">
    <property type="protein sequence ID" value="ROL71689.1"/>
    <property type="molecule type" value="Genomic_DNA"/>
</dbReference>
<sequence>METYIARSRDFDLVIASLPNSLWLKQQIPFWGTTRLRSRCYLLSTICGAMLYPKLCIRLGMMDAEDLRNFPPRLRRRLLIASWLIIIGSVWMFIGVGLIKLSKT</sequence>
<proteinExistence type="predicted"/>
<comment type="caution">
    <text evidence="2">The sequence shown here is derived from an EMBL/GenBank/DDBJ whole genome shotgun (WGS) entry which is preliminary data.</text>
</comment>
<keyword evidence="1" id="KW-1133">Transmembrane helix</keyword>
<keyword evidence="1" id="KW-0472">Membrane</keyword>
<evidence type="ECO:0000313" key="2">
    <source>
        <dbReference type="EMBL" id="ROL71689.1"/>
    </source>
</evidence>
<reference evidence="2 3" key="1">
    <citation type="submission" date="2016-10" db="EMBL/GenBank/DDBJ databases">
        <title>Comparative genome analysis of multiple Pseudomonas spp. focuses on biocontrol and plant growth promoting traits.</title>
        <authorList>
            <person name="Tao X.-Y."/>
            <person name="Taylor C.G."/>
        </authorList>
    </citation>
    <scope>NUCLEOTIDE SEQUENCE [LARGE SCALE GENOMIC DNA]</scope>
    <source>
        <strain evidence="2 3">15D11</strain>
    </source>
</reference>
<dbReference type="AlphaFoldDB" id="A0A423DJE7"/>
<gene>
    <name evidence="2" type="ORF">BHU25_15320</name>
</gene>
<name>A0A423DJE7_9PSED</name>
<organism evidence="2 3">
    <name type="scientific">Pseudomonas vranovensis</name>
    <dbReference type="NCBI Taxonomy" id="321661"/>
    <lineage>
        <taxon>Bacteria</taxon>
        <taxon>Pseudomonadati</taxon>
        <taxon>Pseudomonadota</taxon>
        <taxon>Gammaproteobacteria</taxon>
        <taxon>Pseudomonadales</taxon>
        <taxon>Pseudomonadaceae</taxon>
        <taxon>Pseudomonas</taxon>
    </lineage>
</organism>
<evidence type="ECO:0000313" key="3">
    <source>
        <dbReference type="Proteomes" id="UP000285286"/>
    </source>
</evidence>
<protein>
    <submittedName>
        <fullName evidence="2">Uncharacterized protein</fullName>
    </submittedName>
</protein>
<keyword evidence="3" id="KW-1185">Reference proteome</keyword>
<keyword evidence="1" id="KW-0812">Transmembrane</keyword>
<accession>A0A423DJE7</accession>
<feature type="transmembrane region" description="Helical" evidence="1">
    <location>
        <begin position="80"/>
        <end position="99"/>
    </location>
</feature>
<dbReference type="RefSeq" id="WP_123566507.1">
    <property type="nucleotide sequence ID" value="NZ_MOAM01000023.1"/>
</dbReference>
<feature type="transmembrane region" description="Helical" evidence="1">
    <location>
        <begin position="40"/>
        <end position="60"/>
    </location>
</feature>
<dbReference type="Proteomes" id="UP000285286">
    <property type="component" value="Unassembled WGS sequence"/>
</dbReference>